<protein>
    <submittedName>
        <fullName evidence="2">Uncharacterized protein</fullName>
    </submittedName>
</protein>
<proteinExistence type="predicted"/>
<organism evidence="1 2">
    <name type="scientific">Panagrolaimus sp. PS1159</name>
    <dbReference type="NCBI Taxonomy" id="55785"/>
    <lineage>
        <taxon>Eukaryota</taxon>
        <taxon>Metazoa</taxon>
        <taxon>Ecdysozoa</taxon>
        <taxon>Nematoda</taxon>
        <taxon>Chromadorea</taxon>
        <taxon>Rhabditida</taxon>
        <taxon>Tylenchina</taxon>
        <taxon>Panagrolaimomorpha</taxon>
        <taxon>Panagrolaimoidea</taxon>
        <taxon>Panagrolaimidae</taxon>
        <taxon>Panagrolaimus</taxon>
    </lineage>
</organism>
<dbReference type="WBParaSite" id="PS1159_v2.g23921.t1">
    <property type="protein sequence ID" value="PS1159_v2.g23921.t1"/>
    <property type="gene ID" value="PS1159_v2.g23921"/>
</dbReference>
<reference evidence="2" key="1">
    <citation type="submission" date="2022-11" db="UniProtKB">
        <authorList>
            <consortium name="WormBaseParasite"/>
        </authorList>
    </citation>
    <scope>IDENTIFICATION</scope>
</reference>
<sequence length="372" mass="43629">MFLARSASSLWESRHFVHQRLRTVDFGSDESISTLVRTPNPNFENAKNSVRKCFNRERERSPLSHLLILFFGFWIFAALLLLTVESGSTNNLENDKSEEEKKIKAAQERLLKHFWKMNRLIKIDSTKWNETVLSLLHWFEFQQNEPKIPVFDSLFSSWNAFMFISAGVGGIPGYPPIKLSENGRILIIITCIFSIIIYYFAIWSFAKLFNSISKSNQIAIGVITVIILLVKVWLQALSYNFLQLPGNWFQWISVMSNFRAFSFPSASLLSSTFYLFNHIFLWTLAFIFIQKFKIWRSNIYLQIVCNLDSETALLVMLPDLKLDRAEHLIQKYSQNSILCKFKASLLKEKDKLKILEFIEEYQERNREEISYF</sequence>
<evidence type="ECO:0000313" key="1">
    <source>
        <dbReference type="Proteomes" id="UP000887580"/>
    </source>
</evidence>
<name>A0AC35G5Z0_9BILA</name>
<dbReference type="Proteomes" id="UP000887580">
    <property type="component" value="Unplaced"/>
</dbReference>
<accession>A0AC35G5Z0</accession>
<evidence type="ECO:0000313" key="2">
    <source>
        <dbReference type="WBParaSite" id="PS1159_v2.g23921.t1"/>
    </source>
</evidence>